<reference evidence="1" key="1">
    <citation type="journal article" date="2020" name="Stud. Mycol.">
        <title>101 Dothideomycetes genomes: a test case for predicting lifestyles and emergence of pathogens.</title>
        <authorList>
            <person name="Haridas S."/>
            <person name="Albert R."/>
            <person name="Binder M."/>
            <person name="Bloem J."/>
            <person name="Labutti K."/>
            <person name="Salamov A."/>
            <person name="Andreopoulos B."/>
            <person name="Baker S."/>
            <person name="Barry K."/>
            <person name="Bills G."/>
            <person name="Bluhm B."/>
            <person name="Cannon C."/>
            <person name="Castanera R."/>
            <person name="Culley D."/>
            <person name="Daum C."/>
            <person name="Ezra D."/>
            <person name="Gonzalez J."/>
            <person name="Henrissat B."/>
            <person name="Kuo A."/>
            <person name="Liang C."/>
            <person name="Lipzen A."/>
            <person name="Lutzoni F."/>
            <person name="Magnuson J."/>
            <person name="Mondo S."/>
            <person name="Nolan M."/>
            <person name="Ohm R."/>
            <person name="Pangilinan J."/>
            <person name="Park H.-J."/>
            <person name="Ramirez L."/>
            <person name="Alfaro M."/>
            <person name="Sun H."/>
            <person name="Tritt A."/>
            <person name="Yoshinaga Y."/>
            <person name="Zwiers L.-H."/>
            <person name="Turgeon B."/>
            <person name="Goodwin S."/>
            <person name="Spatafora J."/>
            <person name="Crous P."/>
            <person name="Grigoriev I."/>
        </authorList>
    </citation>
    <scope>NUCLEOTIDE SEQUENCE</scope>
    <source>
        <strain evidence="1">CBS 122681</strain>
    </source>
</reference>
<dbReference type="Proteomes" id="UP000799324">
    <property type="component" value="Unassembled WGS sequence"/>
</dbReference>
<evidence type="ECO:0000313" key="1">
    <source>
        <dbReference type="EMBL" id="KAF2656278.1"/>
    </source>
</evidence>
<proteinExistence type="predicted"/>
<name>A0A6A6TBK6_9PLEO</name>
<feature type="non-terminal residue" evidence="1">
    <location>
        <position position="131"/>
    </location>
</feature>
<sequence>MCATACASRAAVALVHSDASQVLEILQKILYPLPRSKILTLASTTDPVIKAKNQIRSFEGDWRHWLNHSAPRNSHRPGLTSTCDGDELGDSFQLLSSPVIPGVIEAQLSLTTVTPTVHLNMIHLSIGSNGG</sequence>
<dbReference type="EMBL" id="MU004338">
    <property type="protein sequence ID" value="KAF2656278.1"/>
    <property type="molecule type" value="Genomic_DNA"/>
</dbReference>
<gene>
    <name evidence="1" type="ORF">K491DRAFT_692127</name>
</gene>
<keyword evidence="2" id="KW-1185">Reference proteome</keyword>
<dbReference type="AlphaFoldDB" id="A0A6A6TBK6"/>
<organism evidence="1 2">
    <name type="scientific">Lophiostoma macrostomum CBS 122681</name>
    <dbReference type="NCBI Taxonomy" id="1314788"/>
    <lineage>
        <taxon>Eukaryota</taxon>
        <taxon>Fungi</taxon>
        <taxon>Dikarya</taxon>
        <taxon>Ascomycota</taxon>
        <taxon>Pezizomycotina</taxon>
        <taxon>Dothideomycetes</taxon>
        <taxon>Pleosporomycetidae</taxon>
        <taxon>Pleosporales</taxon>
        <taxon>Lophiostomataceae</taxon>
        <taxon>Lophiostoma</taxon>
    </lineage>
</organism>
<protein>
    <submittedName>
        <fullName evidence="1">Uncharacterized protein</fullName>
    </submittedName>
</protein>
<evidence type="ECO:0000313" key="2">
    <source>
        <dbReference type="Proteomes" id="UP000799324"/>
    </source>
</evidence>
<accession>A0A6A6TBK6</accession>